<dbReference type="PROSITE" id="PS51194">
    <property type="entry name" value="HELICASE_CTER"/>
    <property type="match status" value="1"/>
</dbReference>
<gene>
    <name evidence="7" type="ORF">PFJ87_11g00900</name>
</gene>
<reference evidence="7 8" key="1">
    <citation type="submission" date="2023-02" db="EMBL/GenBank/DDBJ databases">
        <title>Encephalitozoon hellem ATCC 50451 complete genome.</title>
        <authorList>
            <person name="Mascarenhas dos Santos A.C."/>
            <person name="Julian A.T."/>
            <person name="Pombert J.-F."/>
        </authorList>
    </citation>
    <scope>NUCLEOTIDE SEQUENCE [LARGE SCALE GENOMIC DNA]</scope>
    <source>
        <strain evidence="7 8">ATCC 50451</strain>
    </source>
</reference>
<dbReference type="InterPro" id="IPR011545">
    <property type="entry name" value="DEAD/DEAH_box_helicase_dom"/>
</dbReference>
<keyword evidence="4" id="KW-0067">ATP-binding</keyword>
<dbReference type="CDD" id="cd18791">
    <property type="entry name" value="SF2_C_RHA"/>
    <property type="match status" value="1"/>
</dbReference>
<dbReference type="InterPro" id="IPR014001">
    <property type="entry name" value="Helicase_ATP-bd"/>
</dbReference>
<proteinExistence type="predicted"/>
<dbReference type="GO" id="GO:0004386">
    <property type="term" value="F:helicase activity"/>
    <property type="evidence" value="ECO:0007669"/>
    <property type="project" value="UniProtKB-KW"/>
</dbReference>
<keyword evidence="1" id="KW-0547">Nucleotide-binding</keyword>
<keyword evidence="8" id="KW-1185">Reference proteome</keyword>
<evidence type="ECO:0000313" key="7">
    <source>
        <dbReference type="EMBL" id="WEL39853.1"/>
    </source>
</evidence>
<evidence type="ECO:0000256" key="4">
    <source>
        <dbReference type="ARBA" id="ARBA00022840"/>
    </source>
</evidence>
<name>A0ABY8CLS6_ENCHE</name>
<dbReference type="InterPro" id="IPR011709">
    <property type="entry name" value="DEAD-box_helicase_OB_fold"/>
</dbReference>
<dbReference type="InterPro" id="IPR027417">
    <property type="entry name" value="P-loop_NTPase"/>
</dbReference>
<dbReference type="InterPro" id="IPR001650">
    <property type="entry name" value="Helicase_C-like"/>
</dbReference>
<dbReference type="SUPFAM" id="SSF52540">
    <property type="entry name" value="P-loop containing nucleoside triphosphate hydrolases"/>
    <property type="match status" value="1"/>
</dbReference>
<sequence length="671" mass="76888">MSEDPFLMKRKTESEGTEMDILINRKIPSELFGDAREKDEFLAREEIAGLLEDMEGEKCISEEETVEDKMSEIFDKLEKSQVLLIEGNTGCGKTTKIPKYLLKRYKRIVCTQPRRIAAMSIAKKVARDMNVRLGEEVGYSVRFDDRSSGRTRLKYATDGILIREINGDKYLNKYDVIIVDEAHERSINIDILLGYLKQILVKRNDVRVIIMSATLNSEKFISFFKCQTVEIQHKMFPLEIFFLKKSEVVDYLGEAVKTAIQIHRTEESGDILVFLTGKEEINGGHALLTEELGRDVEVCCLYSTLSPEEQEAVFKKTEKRKIVLATNIAETSITIEGIKYVVDCGRSKQMRYSASFGMDILEVGWISKSQAKQRAGRAGRTQKGKVFRIYSKEEYQKMNDNTVPEIFCCNLAKAVLELKSIGLDDIMNFDFIDRPAVSNLKKALELLYYLRAIEGNGRITPIGVRASKIPLEPEMAISLIVSEELGCLDDVSIISAMLSVGNVWQDIPRHSQLYKAFLYAKTIHSDKRGDHFSFLGIYRRWEKTGFKVWYLKKWFLNVRNMLQVVKIKKQLCSMFKGPCRSDESKVVLSFCAGYFMNVAKLSGGSYTSIFNDTKCFIHNTSCISRQHPKYILYHSLCKTEKEYARYCVEVTQEDLLKGANHVFSRQQKPEK</sequence>
<feature type="domain" description="Helicase ATP-binding" evidence="5">
    <location>
        <begin position="74"/>
        <end position="233"/>
    </location>
</feature>
<dbReference type="PANTHER" id="PTHR18934:SF99">
    <property type="entry name" value="ATP-DEPENDENT RNA HELICASE DHX37-RELATED"/>
    <property type="match status" value="1"/>
</dbReference>
<dbReference type="EMBL" id="CP119072">
    <property type="protein sequence ID" value="WEL39853.1"/>
    <property type="molecule type" value="Genomic_DNA"/>
</dbReference>
<dbReference type="PANTHER" id="PTHR18934">
    <property type="entry name" value="ATP-DEPENDENT RNA HELICASE"/>
    <property type="match status" value="1"/>
</dbReference>
<organism evidence="7 8">
    <name type="scientific">Encephalitozoon hellem</name>
    <name type="common">Microsporidian parasite</name>
    <dbReference type="NCBI Taxonomy" id="27973"/>
    <lineage>
        <taxon>Eukaryota</taxon>
        <taxon>Fungi</taxon>
        <taxon>Fungi incertae sedis</taxon>
        <taxon>Microsporidia</taxon>
        <taxon>Unikaryonidae</taxon>
        <taxon>Encephalitozoon</taxon>
    </lineage>
</organism>
<dbReference type="Gene3D" id="1.20.120.1080">
    <property type="match status" value="1"/>
</dbReference>
<dbReference type="InterPro" id="IPR048333">
    <property type="entry name" value="HA2_WH"/>
</dbReference>
<dbReference type="Pfam" id="PF04408">
    <property type="entry name" value="WHD_HA2"/>
    <property type="match status" value="1"/>
</dbReference>
<evidence type="ECO:0000259" key="5">
    <source>
        <dbReference type="PROSITE" id="PS51192"/>
    </source>
</evidence>
<evidence type="ECO:0000256" key="3">
    <source>
        <dbReference type="ARBA" id="ARBA00022806"/>
    </source>
</evidence>
<evidence type="ECO:0000313" key="8">
    <source>
        <dbReference type="Proteomes" id="UP001217963"/>
    </source>
</evidence>
<dbReference type="Gene3D" id="3.40.50.300">
    <property type="entry name" value="P-loop containing nucleotide triphosphate hydrolases"/>
    <property type="match status" value="2"/>
</dbReference>
<accession>A0ABY8CLS6</accession>
<dbReference type="SMART" id="SM00847">
    <property type="entry name" value="HA2"/>
    <property type="match status" value="1"/>
</dbReference>
<dbReference type="SMART" id="SM00487">
    <property type="entry name" value="DEXDc"/>
    <property type="match status" value="1"/>
</dbReference>
<protein>
    <submittedName>
        <fullName evidence="7">RNA helicase</fullName>
    </submittedName>
</protein>
<keyword evidence="2" id="KW-0378">Hydrolase</keyword>
<keyword evidence="3 7" id="KW-0347">Helicase</keyword>
<dbReference type="Pfam" id="PF00271">
    <property type="entry name" value="Helicase_C"/>
    <property type="match status" value="1"/>
</dbReference>
<dbReference type="CDD" id="cd17917">
    <property type="entry name" value="DEXHc_RHA-like"/>
    <property type="match status" value="1"/>
</dbReference>
<evidence type="ECO:0000256" key="1">
    <source>
        <dbReference type="ARBA" id="ARBA00022741"/>
    </source>
</evidence>
<dbReference type="InterPro" id="IPR007502">
    <property type="entry name" value="Helicase-assoc_dom"/>
</dbReference>
<evidence type="ECO:0000259" key="6">
    <source>
        <dbReference type="PROSITE" id="PS51194"/>
    </source>
</evidence>
<evidence type="ECO:0000256" key="2">
    <source>
        <dbReference type="ARBA" id="ARBA00022801"/>
    </source>
</evidence>
<dbReference type="SMART" id="SM00490">
    <property type="entry name" value="HELICc"/>
    <property type="match status" value="1"/>
</dbReference>
<dbReference type="Pfam" id="PF21010">
    <property type="entry name" value="HA2_C"/>
    <property type="match status" value="1"/>
</dbReference>
<dbReference type="Proteomes" id="UP001217963">
    <property type="component" value="Chromosome XI"/>
</dbReference>
<dbReference type="Pfam" id="PF00270">
    <property type="entry name" value="DEAD"/>
    <property type="match status" value="1"/>
</dbReference>
<dbReference type="PROSITE" id="PS51192">
    <property type="entry name" value="HELICASE_ATP_BIND_1"/>
    <property type="match status" value="1"/>
</dbReference>
<feature type="domain" description="Helicase C-terminal" evidence="6">
    <location>
        <begin position="255"/>
        <end position="422"/>
    </location>
</feature>
<dbReference type="Pfam" id="PF07717">
    <property type="entry name" value="OB_NTP_bind"/>
    <property type="match status" value="1"/>
</dbReference>